<dbReference type="EMBL" id="UINC01111512">
    <property type="protein sequence ID" value="SVC79792.1"/>
    <property type="molecule type" value="Genomic_DNA"/>
</dbReference>
<feature type="non-terminal residue" evidence="1">
    <location>
        <position position="23"/>
    </location>
</feature>
<accession>A0A382Q5Q0</accession>
<organism evidence="1">
    <name type="scientific">marine metagenome</name>
    <dbReference type="NCBI Taxonomy" id="408172"/>
    <lineage>
        <taxon>unclassified sequences</taxon>
        <taxon>metagenomes</taxon>
        <taxon>ecological metagenomes</taxon>
    </lineage>
</organism>
<proteinExistence type="predicted"/>
<gene>
    <name evidence="1" type="ORF">METZ01_LOCUS332646</name>
</gene>
<name>A0A382Q5Q0_9ZZZZ</name>
<sequence length="23" mass="2606">MSGNFTDLYFLCALRYAVTAMMS</sequence>
<protein>
    <submittedName>
        <fullName evidence="1">Uncharacterized protein</fullName>
    </submittedName>
</protein>
<reference evidence="1" key="1">
    <citation type="submission" date="2018-05" db="EMBL/GenBank/DDBJ databases">
        <authorList>
            <person name="Lanie J.A."/>
            <person name="Ng W.-L."/>
            <person name="Kazmierczak K.M."/>
            <person name="Andrzejewski T.M."/>
            <person name="Davidsen T.M."/>
            <person name="Wayne K.J."/>
            <person name="Tettelin H."/>
            <person name="Glass J.I."/>
            <person name="Rusch D."/>
            <person name="Podicherti R."/>
            <person name="Tsui H.-C.T."/>
            <person name="Winkler M.E."/>
        </authorList>
    </citation>
    <scope>NUCLEOTIDE SEQUENCE</scope>
</reference>
<dbReference type="AlphaFoldDB" id="A0A382Q5Q0"/>
<evidence type="ECO:0000313" key="1">
    <source>
        <dbReference type="EMBL" id="SVC79792.1"/>
    </source>
</evidence>